<evidence type="ECO:0000313" key="3">
    <source>
        <dbReference type="EMBL" id="AGP37965.1"/>
    </source>
</evidence>
<evidence type="ECO:0000256" key="2">
    <source>
        <dbReference type="ARBA" id="ARBA00023002"/>
    </source>
</evidence>
<dbReference type="NCBIfam" id="NF005559">
    <property type="entry name" value="PRK07231.1"/>
    <property type="match status" value="1"/>
</dbReference>
<evidence type="ECO:0000313" key="4">
    <source>
        <dbReference type="Proteomes" id="UP000014803"/>
    </source>
</evidence>
<reference evidence="3 4" key="1">
    <citation type="journal article" date="2013" name="Sci. Rep.">
        <title>Extraordinary expansion of a Sorangium cellulosum genome from an alkaline milieu.</title>
        <authorList>
            <person name="Han K."/>
            <person name="Li Z.F."/>
            <person name="Peng R."/>
            <person name="Zhu L.P."/>
            <person name="Zhou T."/>
            <person name="Wang L.G."/>
            <person name="Li S.G."/>
            <person name="Zhang X.B."/>
            <person name="Hu W."/>
            <person name="Wu Z.H."/>
            <person name="Qin N."/>
            <person name="Li Y.Z."/>
        </authorList>
    </citation>
    <scope>NUCLEOTIDE SEQUENCE [LARGE SCALE GENOMIC DNA]</scope>
    <source>
        <strain evidence="3 4">So0157-2</strain>
    </source>
</reference>
<comment type="similarity">
    <text evidence="1">Belongs to the short-chain dehydrogenases/reductases (SDR) family.</text>
</comment>
<dbReference type="STRING" id="1254432.SCE1572_27950"/>
<dbReference type="PRINTS" id="PR00080">
    <property type="entry name" value="SDRFAMILY"/>
</dbReference>
<dbReference type="Gene3D" id="3.40.50.720">
    <property type="entry name" value="NAD(P)-binding Rossmann-like Domain"/>
    <property type="match status" value="1"/>
</dbReference>
<evidence type="ECO:0000256" key="1">
    <source>
        <dbReference type="ARBA" id="ARBA00006484"/>
    </source>
</evidence>
<dbReference type="InterPro" id="IPR002347">
    <property type="entry name" value="SDR_fam"/>
</dbReference>
<dbReference type="InterPro" id="IPR020904">
    <property type="entry name" value="Sc_DH/Rdtase_CS"/>
</dbReference>
<dbReference type="SUPFAM" id="SSF51735">
    <property type="entry name" value="NAD(P)-binding Rossmann-fold domains"/>
    <property type="match status" value="1"/>
</dbReference>
<gene>
    <name evidence="3" type="ORF">SCE1572_27950</name>
</gene>
<dbReference type="EMBL" id="CP003969">
    <property type="protein sequence ID" value="AGP37965.1"/>
    <property type="molecule type" value="Genomic_DNA"/>
</dbReference>
<dbReference type="Pfam" id="PF13561">
    <property type="entry name" value="adh_short_C2"/>
    <property type="match status" value="1"/>
</dbReference>
<dbReference type="PANTHER" id="PTHR24321">
    <property type="entry name" value="DEHYDROGENASES, SHORT CHAIN"/>
    <property type="match status" value="1"/>
</dbReference>
<dbReference type="AlphaFoldDB" id="S4Y1D6"/>
<dbReference type="FunFam" id="3.40.50.720:FF:000084">
    <property type="entry name" value="Short-chain dehydrogenase reductase"/>
    <property type="match status" value="1"/>
</dbReference>
<organism evidence="3 4">
    <name type="scientific">Sorangium cellulosum So0157-2</name>
    <dbReference type="NCBI Taxonomy" id="1254432"/>
    <lineage>
        <taxon>Bacteria</taxon>
        <taxon>Pseudomonadati</taxon>
        <taxon>Myxococcota</taxon>
        <taxon>Polyangia</taxon>
        <taxon>Polyangiales</taxon>
        <taxon>Polyangiaceae</taxon>
        <taxon>Sorangium</taxon>
    </lineage>
</organism>
<proteinExistence type="inferred from homology"/>
<protein>
    <submittedName>
        <fullName evidence="3">Epimerase</fullName>
    </submittedName>
</protein>
<dbReference type="PROSITE" id="PS00061">
    <property type="entry name" value="ADH_SHORT"/>
    <property type="match status" value="1"/>
</dbReference>
<sequence length="289" mass="29787">MFFFYLGMASAGADHGGVDHLRERMCGMGALKDKVVIVTGASAGIGRETAVALAAEGAKVVASARREAQGRDLVAAVKDRGGEITWVTADMRVERDIEALVDAAVSTYGRLDGSFNNAGVGFLAPFVEMSNEAYDQFLDTNLRGAFWCMKYQIKAMLAGGGGSIVNCASVAASRSFPGLSAYAASKAGLVALSRGAAVEVAQKGIRINTVSPGIIESEMATAGWRLDDPQGRAFASSLHAMNRVGKPGEVAAAVAFLLSDKASFVTGQDIIVDGGLVPAAWPAGYAGGG</sequence>
<dbReference type="PATRIC" id="fig|1254432.3.peg.6327"/>
<dbReference type="PRINTS" id="PR00081">
    <property type="entry name" value="GDHRDH"/>
</dbReference>
<accession>S4Y1D6</accession>
<name>S4Y1D6_SORCE</name>
<dbReference type="HOGENOM" id="CLU_010194_1_0_7"/>
<keyword evidence="2" id="KW-0560">Oxidoreductase</keyword>
<dbReference type="KEGG" id="scu:SCE1572_27950"/>
<dbReference type="InterPro" id="IPR036291">
    <property type="entry name" value="NAD(P)-bd_dom_sf"/>
</dbReference>
<dbReference type="CDD" id="cd05233">
    <property type="entry name" value="SDR_c"/>
    <property type="match status" value="1"/>
</dbReference>
<dbReference type="Proteomes" id="UP000014803">
    <property type="component" value="Chromosome"/>
</dbReference>
<dbReference type="eggNOG" id="COG1028">
    <property type="taxonomic scope" value="Bacteria"/>
</dbReference>
<dbReference type="PANTHER" id="PTHR24321:SF8">
    <property type="entry name" value="ESTRADIOL 17-BETA-DEHYDROGENASE 8-RELATED"/>
    <property type="match status" value="1"/>
</dbReference>
<dbReference type="GO" id="GO:0016491">
    <property type="term" value="F:oxidoreductase activity"/>
    <property type="evidence" value="ECO:0007669"/>
    <property type="project" value="UniProtKB-KW"/>
</dbReference>